<dbReference type="RefSeq" id="WP_119098712.1">
    <property type="nucleotide sequence ID" value="NZ_QXMJ01000038.1"/>
</dbReference>
<keyword evidence="2" id="KW-1185">Reference proteome</keyword>
<gene>
    <name evidence="1" type="ORF">FGD71_002560</name>
</gene>
<protein>
    <submittedName>
        <fullName evidence="1">DsbA family protein</fullName>
    </submittedName>
</protein>
<dbReference type="Pfam" id="PF22234">
    <property type="entry name" value="Rv2466c-like"/>
    <property type="match status" value="1"/>
</dbReference>
<comment type="caution">
    <text evidence="1">The sequence shown here is derived from an EMBL/GenBank/DDBJ whole genome shotgun (WGS) entry which is preliminary data.</text>
</comment>
<evidence type="ECO:0000313" key="2">
    <source>
        <dbReference type="Proteomes" id="UP000317378"/>
    </source>
</evidence>
<dbReference type="OrthoDB" id="3674435at2"/>
<dbReference type="SUPFAM" id="SSF52833">
    <property type="entry name" value="Thioredoxin-like"/>
    <property type="match status" value="1"/>
</dbReference>
<dbReference type="InterPro" id="IPR036249">
    <property type="entry name" value="Thioredoxin-like_sf"/>
</dbReference>
<reference evidence="1 2" key="1">
    <citation type="submission" date="2019-06" db="EMBL/GenBank/DDBJ databases">
        <title>Streptomyces sporangiiformans sp. nov., a novel actinomycete isolated from soil in Mount Song.</title>
        <authorList>
            <person name="Han L."/>
        </authorList>
    </citation>
    <scope>NUCLEOTIDE SEQUENCE [LARGE SCALE GENOMIC DNA]</scope>
    <source>
        <strain evidence="1 2">NEAU-SSA 1</strain>
    </source>
</reference>
<organism evidence="1 2">
    <name type="scientific">Streptomyces sporangiiformans</name>
    <dbReference type="NCBI Taxonomy" id="2315329"/>
    <lineage>
        <taxon>Bacteria</taxon>
        <taxon>Bacillati</taxon>
        <taxon>Actinomycetota</taxon>
        <taxon>Actinomycetes</taxon>
        <taxon>Kitasatosporales</taxon>
        <taxon>Streptomycetaceae</taxon>
        <taxon>Streptomyces</taxon>
    </lineage>
</organism>
<dbReference type="Proteomes" id="UP000317378">
    <property type="component" value="Unassembled WGS sequence"/>
</dbReference>
<name>A0A505DRJ3_9ACTN</name>
<dbReference type="Gene3D" id="3.40.30.10">
    <property type="entry name" value="Glutaredoxin"/>
    <property type="match status" value="1"/>
</dbReference>
<sequence length="206" mass="22700">MTEQRTVDFWFDPVCPYTWITSRWMLEVTKVRPVTVHWQVMSLSVLNEHRDDNPEGEWEDYMWAPVRVCAAVEERFGQRALGDLFTAMGTRFHLQGDWGNLTAALADAGLPEETAEVAESTAYDEAIRSSHARAVALAGGDIGTPVVSFAGLGGERVGFFGPVVSPTPTGETAGQLWDGILLMATVPGFYEVKRTRTGEPRFDMAG</sequence>
<dbReference type="CDD" id="cd02972">
    <property type="entry name" value="DsbA_family"/>
    <property type="match status" value="1"/>
</dbReference>
<dbReference type="InterPro" id="IPR053977">
    <property type="entry name" value="Rv2466c-like"/>
</dbReference>
<dbReference type="EMBL" id="VCHX02000038">
    <property type="protein sequence ID" value="TPQ23763.1"/>
    <property type="molecule type" value="Genomic_DNA"/>
</dbReference>
<evidence type="ECO:0000313" key="1">
    <source>
        <dbReference type="EMBL" id="TPQ23763.1"/>
    </source>
</evidence>
<proteinExistence type="predicted"/>
<accession>A0A505DRJ3</accession>
<dbReference type="AlphaFoldDB" id="A0A505DRJ3"/>